<evidence type="ECO:0000256" key="1">
    <source>
        <dbReference type="ARBA" id="ARBA00006890"/>
    </source>
</evidence>
<keyword evidence="11" id="KW-1185">Reference proteome</keyword>
<dbReference type="OrthoDB" id="9803306at2"/>
<gene>
    <name evidence="10" type="primary">gtaB_2</name>
    <name evidence="10" type="ORF">IMCC3135_24990</name>
</gene>
<evidence type="ECO:0000259" key="9">
    <source>
        <dbReference type="Pfam" id="PF00483"/>
    </source>
</evidence>
<dbReference type="InterPro" id="IPR005835">
    <property type="entry name" value="NTP_transferase_dom"/>
</dbReference>
<evidence type="ECO:0000313" key="10">
    <source>
        <dbReference type="EMBL" id="ASJ75062.1"/>
    </source>
</evidence>
<dbReference type="Proteomes" id="UP000250079">
    <property type="component" value="Chromosome"/>
</dbReference>
<accession>A0A2Z2NU20</accession>
<proteinExistence type="inferred from homology"/>
<name>A0A2Z2NU20_9GAMM</name>
<comment type="catalytic activity">
    <reaction evidence="7 8">
        <text>alpha-D-glucose 1-phosphate + UTP + H(+) = UDP-alpha-D-glucose + diphosphate</text>
        <dbReference type="Rhea" id="RHEA:19889"/>
        <dbReference type="ChEBI" id="CHEBI:15378"/>
        <dbReference type="ChEBI" id="CHEBI:33019"/>
        <dbReference type="ChEBI" id="CHEBI:46398"/>
        <dbReference type="ChEBI" id="CHEBI:58601"/>
        <dbReference type="ChEBI" id="CHEBI:58885"/>
        <dbReference type="EC" id="2.7.7.9"/>
    </reaction>
</comment>
<comment type="function">
    <text evidence="6">May play a role in stationary phase survival.</text>
</comment>
<keyword evidence="5 8" id="KW-0548">Nucleotidyltransferase</keyword>
<feature type="domain" description="Nucleotidyl transferase" evidence="9">
    <location>
        <begin position="11"/>
        <end position="270"/>
    </location>
</feature>
<evidence type="ECO:0000256" key="7">
    <source>
        <dbReference type="ARBA" id="ARBA00048128"/>
    </source>
</evidence>
<evidence type="ECO:0000256" key="3">
    <source>
        <dbReference type="ARBA" id="ARBA00019048"/>
    </source>
</evidence>
<dbReference type="InterPro" id="IPR005771">
    <property type="entry name" value="GalU_uridylyltTrfase_bac/arc"/>
</dbReference>
<dbReference type="PANTHER" id="PTHR43197">
    <property type="entry name" value="UTP--GLUCOSE-1-PHOSPHATE URIDYLYLTRANSFERASE"/>
    <property type="match status" value="1"/>
</dbReference>
<dbReference type="PANTHER" id="PTHR43197:SF1">
    <property type="entry name" value="UTP--GLUCOSE-1-PHOSPHATE URIDYLYLTRANSFERASE"/>
    <property type="match status" value="1"/>
</dbReference>
<evidence type="ECO:0000256" key="2">
    <source>
        <dbReference type="ARBA" id="ARBA00012415"/>
    </source>
</evidence>
<dbReference type="Pfam" id="PF00483">
    <property type="entry name" value="NTP_transferase"/>
    <property type="match status" value="1"/>
</dbReference>
<evidence type="ECO:0000256" key="6">
    <source>
        <dbReference type="ARBA" id="ARBA00037294"/>
    </source>
</evidence>
<dbReference type="InterPro" id="IPR029044">
    <property type="entry name" value="Nucleotide-diphossugar_trans"/>
</dbReference>
<protein>
    <recommendedName>
        <fullName evidence="3 8">UTP--glucose-1-phosphate uridylyltransferase</fullName>
        <ecNumber evidence="2 8">2.7.7.9</ecNumber>
    </recommendedName>
    <alternativeName>
        <fullName evidence="8">UDP-glucose pyrophosphorylase</fullName>
    </alternativeName>
</protein>
<evidence type="ECO:0000313" key="11">
    <source>
        <dbReference type="Proteomes" id="UP000250079"/>
    </source>
</evidence>
<comment type="similarity">
    <text evidence="1 8">Belongs to the UDPGP type 2 family.</text>
</comment>
<dbReference type="AlphaFoldDB" id="A0A2Z2NU20"/>
<organism evidence="10 11">
    <name type="scientific">Granulosicoccus antarcticus IMCC3135</name>
    <dbReference type="NCBI Taxonomy" id="1192854"/>
    <lineage>
        <taxon>Bacteria</taxon>
        <taxon>Pseudomonadati</taxon>
        <taxon>Pseudomonadota</taxon>
        <taxon>Gammaproteobacteria</taxon>
        <taxon>Chromatiales</taxon>
        <taxon>Granulosicoccaceae</taxon>
        <taxon>Granulosicoccus</taxon>
    </lineage>
</organism>
<dbReference type="Gene3D" id="3.90.550.10">
    <property type="entry name" value="Spore Coat Polysaccharide Biosynthesis Protein SpsA, Chain A"/>
    <property type="match status" value="1"/>
</dbReference>
<keyword evidence="4 8" id="KW-0808">Transferase</keyword>
<evidence type="ECO:0000256" key="8">
    <source>
        <dbReference type="RuleBase" id="RU361259"/>
    </source>
</evidence>
<evidence type="ECO:0000256" key="5">
    <source>
        <dbReference type="ARBA" id="ARBA00022695"/>
    </source>
</evidence>
<sequence length="305" mass="33703">MKAIKKAVFPVAGMGTRFLPATKANPKEMLPVVDKPLIQYAAEEAVAAGIETLIFVTGRNKRSIEDHFDTAYELERELEAKSKVKMLEVLRNILPSHVNCVFIRQSQALGLGHAVLCARPVVNDEPFAVILADDLINSGKVEKPCLSQMVDVFNFQHCSVLGTEIVPKEDVSSYGIVAGTEVKPGLMEVSGIVEKPAVDKAPSNLAVVGRYILTPRIFDLLENTQRGAGNEIQLTDAIAELLKEQRVLSYNFKGRRFDCGSKLGYLKAQVEFALEHEEVGEEFREFLNTLSTPQDKKVISMNKSK</sequence>
<dbReference type="GO" id="GO:0006011">
    <property type="term" value="P:UDP-alpha-D-glucose metabolic process"/>
    <property type="evidence" value="ECO:0007669"/>
    <property type="project" value="InterPro"/>
</dbReference>
<evidence type="ECO:0000256" key="4">
    <source>
        <dbReference type="ARBA" id="ARBA00022679"/>
    </source>
</evidence>
<dbReference type="KEGG" id="gai:IMCC3135_24990"/>
<reference evidence="10 11" key="1">
    <citation type="submission" date="2016-12" db="EMBL/GenBank/DDBJ databases">
        <authorList>
            <person name="Song W.-J."/>
            <person name="Kurnit D.M."/>
        </authorList>
    </citation>
    <scope>NUCLEOTIDE SEQUENCE [LARGE SCALE GENOMIC DNA]</scope>
    <source>
        <strain evidence="10 11">IMCC3135</strain>
    </source>
</reference>
<dbReference type="EC" id="2.7.7.9" evidence="2 8"/>
<dbReference type="NCBIfam" id="TIGR01099">
    <property type="entry name" value="galU"/>
    <property type="match status" value="1"/>
</dbReference>
<dbReference type="GO" id="GO:0003983">
    <property type="term" value="F:UTP:glucose-1-phosphate uridylyltransferase activity"/>
    <property type="evidence" value="ECO:0007669"/>
    <property type="project" value="UniProtKB-EC"/>
</dbReference>
<dbReference type="EMBL" id="CP018632">
    <property type="protein sequence ID" value="ASJ75062.1"/>
    <property type="molecule type" value="Genomic_DNA"/>
</dbReference>
<dbReference type="CDD" id="cd02541">
    <property type="entry name" value="UGPase_prokaryotic"/>
    <property type="match status" value="1"/>
</dbReference>
<dbReference type="SUPFAM" id="SSF53448">
    <property type="entry name" value="Nucleotide-diphospho-sugar transferases"/>
    <property type="match status" value="1"/>
</dbReference>
<dbReference type="RefSeq" id="WP_088920020.1">
    <property type="nucleotide sequence ID" value="NZ_CP018632.1"/>
</dbReference>